<keyword evidence="2" id="KW-0472">Membrane</keyword>
<dbReference type="EMBL" id="CAIIXF020000004">
    <property type="protein sequence ID" value="CAH1780606.1"/>
    <property type="molecule type" value="Genomic_DNA"/>
</dbReference>
<feature type="region of interest" description="Disordered" evidence="1">
    <location>
        <begin position="1"/>
        <end position="61"/>
    </location>
</feature>
<accession>A0A8J1U9Q9</accession>
<feature type="compositionally biased region" description="Polar residues" evidence="1">
    <location>
        <begin position="373"/>
        <end position="384"/>
    </location>
</feature>
<dbReference type="PANTHER" id="PTHR23320:SF165">
    <property type="entry name" value="MARVEL DOMAIN-CONTAINING PROTEIN"/>
    <property type="match status" value="1"/>
</dbReference>
<feature type="compositionally biased region" description="Polar residues" evidence="1">
    <location>
        <begin position="42"/>
        <end position="61"/>
    </location>
</feature>
<comment type="caution">
    <text evidence="3">The sequence shown here is derived from an EMBL/GenBank/DDBJ whole genome shotgun (WGS) entry which is preliminary data.</text>
</comment>
<feature type="transmembrane region" description="Helical" evidence="2">
    <location>
        <begin position="165"/>
        <end position="192"/>
    </location>
</feature>
<feature type="transmembrane region" description="Helical" evidence="2">
    <location>
        <begin position="273"/>
        <end position="296"/>
    </location>
</feature>
<evidence type="ECO:0000256" key="2">
    <source>
        <dbReference type="SAM" id="Phobius"/>
    </source>
</evidence>
<feature type="region of interest" description="Disordered" evidence="1">
    <location>
        <begin position="371"/>
        <end position="408"/>
    </location>
</feature>
<name>A0A8J1U9Q9_OWEFU</name>
<evidence type="ECO:0000313" key="4">
    <source>
        <dbReference type="Proteomes" id="UP000749559"/>
    </source>
</evidence>
<keyword evidence="2" id="KW-1133">Transmembrane helix</keyword>
<proteinExistence type="predicted"/>
<gene>
    <name evidence="3" type="ORF">OFUS_LOCUS7278</name>
</gene>
<dbReference type="Proteomes" id="UP000749559">
    <property type="component" value="Unassembled WGS sequence"/>
</dbReference>
<dbReference type="PANTHER" id="PTHR23320">
    <property type="entry name" value="MEMBRANE-SPANNING 4-DOMAINS SUBFAMILY A MS4A -RELATED"/>
    <property type="match status" value="1"/>
</dbReference>
<feature type="transmembrane region" description="Helical" evidence="2">
    <location>
        <begin position="132"/>
        <end position="153"/>
    </location>
</feature>
<dbReference type="AlphaFoldDB" id="A0A8J1U9Q9"/>
<dbReference type="InterPro" id="IPR030417">
    <property type="entry name" value="MS4A"/>
</dbReference>
<feature type="compositionally biased region" description="Polar residues" evidence="1">
    <location>
        <begin position="1"/>
        <end position="10"/>
    </location>
</feature>
<organism evidence="3 4">
    <name type="scientific">Owenia fusiformis</name>
    <name type="common">Polychaete worm</name>
    <dbReference type="NCBI Taxonomy" id="6347"/>
    <lineage>
        <taxon>Eukaryota</taxon>
        <taxon>Metazoa</taxon>
        <taxon>Spiralia</taxon>
        <taxon>Lophotrochozoa</taxon>
        <taxon>Annelida</taxon>
        <taxon>Polychaeta</taxon>
        <taxon>Sedentaria</taxon>
        <taxon>Canalipalpata</taxon>
        <taxon>Sabellida</taxon>
        <taxon>Oweniida</taxon>
        <taxon>Oweniidae</taxon>
        <taxon>Owenia</taxon>
    </lineage>
</organism>
<evidence type="ECO:0000313" key="3">
    <source>
        <dbReference type="EMBL" id="CAH1780606.1"/>
    </source>
</evidence>
<feature type="transmembrane region" description="Helical" evidence="2">
    <location>
        <begin position="102"/>
        <end position="126"/>
    </location>
</feature>
<reference evidence="3" key="1">
    <citation type="submission" date="2022-03" db="EMBL/GenBank/DDBJ databases">
        <authorList>
            <person name="Martin C."/>
        </authorList>
    </citation>
    <scope>NUCLEOTIDE SEQUENCE</scope>
</reference>
<keyword evidence="2" id="KW-0812">Transmembrane</keyword>
<sequence length="408" mass="44131">MENQSYANQKKNAEKPVGQSPSGPTMTRAVLPPINITPGLHGTQQSMNQASIPQQPAYPTQPQMGYVPPRAAYTVPPTVAQPYDPNPDYSNGPRPAWAHNCALVLSTLLIISGMIMFIMNIVGLVVGVKFAVGGAGIWGGLFMILTGGIGVCASKTKTTCKIVSLMVLAILLAVFSFCIFGAHVSGTIVASIGNWDYMDKEYPYHYDDFDDYMPSPSREYIYDYNCTHPYETVNGVYCDGFTAYREVYPETAKTSPIRKYVDDAKPAGQGIRIAFNATMTIFALIVFVACIVASALSCRAVCCRSRSNVIQVVYVPATGSCQMNPISQGNNLQVVSVAPHGQLQPQYVQNQGMVQSQNMAFSPQNAAIDYNQVKPNETGGQARNATGGDSPPPAYEPYGRNEITAVED</sequence>
<protein>
    <submittedName>
        <fullName evidence="3">Uncharacterized protein</fullName>
    </submittedName>
</protein>
<evidence type="ECO:0000256" key="1">
    <source>
        <dbReference type="SAM" id="MobiDB-lite"/>
    </source>
</evidence>
<dbReference type="OrthoDB" id="10071849at2759"/>
<keyword evidence="4" id="KW-1185">Reference proteome</keyword>